<evidence type="ECO:0000313" key="2">
    <source>
        <dbReference type="EMBL" id="DAG05070.1"/>
    </source>
</evidence>
<proteinExistence type="predicted"/>
<evidence type="ECO:0000256" key="1">
    <source>
        <dbReference type="SAM" id="Phobius"/>
    </source>
</evidence>
<protein>
    <submittedName>
        <fullName evidence="2">Uncharacterized protein</fullName>
    </submittedName>
</protein>
<name>A0A8S5VEG6_9CAUD</name>
<dbReference type="EMBL" id="BK016249">
    <property type="protein sequence ID" value="DAG05070.1"/>
    <property type="molecule type" value="Genomic_DNA"/>
</dbReference>
<accession>A0A8S5VEG6</accession>
<organism evidence="2">
    <name type="scientific">Siphoviridae sp. ctuy39</name>
    <dbReference type="NCBI Taxonomy" id="2825719"/>
    <lineage>
        <taxon>Viruses</taxon>
        <taxon>Duplodnaviria</taxon>
        <taxon>Heunggongvirae</taxon>
        <taxon>Uroviricota</taxon>
        <taxon>Caudoviricetes</taxon>
    </lineage>
</organism>
<keyword evidence="1" id="KW-0472">Membrane</keyword>
<feature type="transmembrane region" description="Helical" evidence="1">
    <location>
        <begin position="21"/>
        <end position="47"/>
    </location>
</feature>
<keyword evidence="1" id="KW-0812">Transmembrane</keyword>
<sequence length="60" mass="7291">MRIIFRDNYKRYKRSKKRLWLGERFLVYVCPILNVVCVIGLLFMSFASDEFVDEVNKKIE</sequence>
<keyword evidence="1" id="KW-1133">Transmembrane helix</keyword>
<reference evidence="2" key="1">
    <citation type="journal article" date="2021" name="Proc. Natl. Acad. Sci. U.S.A.">
        <title>A Catalog of Tens of Thousands of Viruses from Human Metagenomes Reveals Hidden Associations with Chronic Diseases.</title>
        <authorList>
            <person name="Tisza M.J."/>
            <person name="Buck C.B."/>
        </authorList>
    </citation>
    <scope>NUCLEOTIDE SEQUENCE</scope>
    <source>
        <strain evidence="2">Ctuy39</strain>
    </source>
</reference>